<feature type="domain" description="Isochorismatase-like" evidence="2">
    <location>
        <begin position="30"/>
        <end position="200"/>
    </location>
</feature>
<keyword evidence="1" id="KW-0378">Hydrolase</keyword>
<accession>A0A138AI68</accession>
<dbReference type="EMBL" id="LSRF01000033">
    <property type="protein sequence ID" value="KXP10107.1"/>
    <property type="molecule type" value="Genomic_DNA"/>
</dbReference>
<dbReference type="OrthoDB" id="5794853at2"/>
<dbReference type="EMBL" id="LSRE01000012">
    <property type="protein sequence ID" value="KXO98579.1"/>
    <property type="molecule type" value="Genomic_DNA"/>
</dbReference>
<dbReference type="RefSeq" id="WP_068571144.1">
    <property type="nucleotide sequence ID" value="NZ_LSRE01000012.1"/>
</dbReference>
<comment type="caution">
    <text evidence="4">The sequence shown here is derived from an EMBL/GenBank/DDBJ whole genome shotgun (WGS) entry which is preliminary data.</text>
</comment>
<reference evidence="3 6" key="3">
    <citation type="submission" date="2016-02" db="EMBL/GenBank/DDBJ databases">
        <authorList>
            <person name="Teng J.L."/>
            <person name="Tang Y."/>
            <person name="Huang Y."/>
            <person name="Guo F."/>
            <person name="Wei W."/>
            <person name="Chen J.H."/>
            <person name="Wong S.Y."/>
            <person name="Lau S.K."/>
            <person name="Woo P.C."/>
        </authorList>
    </citation>
    <scope>NUCLEOTIDE SEQUENCE [LARGE SCALE GENOMIC DNA]</scope>
    <source>
        <strain evidence="3 6">JCM 13375</strain>
    </source>
</reference>
<dbReference type="AlphaFoldDB" id="A0A138AI68"/>
<dbReference type="PIRSF" id="PIRSF001111">
    <property type="entry name" value="Isochorismatase"/>
    <property type="match status" value="1"/>
</dbReference>
<evidence type="ECO:0000256" key="1">
    <source>
        <dbReference type="ARBA" id="ARBA00022801"/>
    </source>
</evidence>
<dbReference type="InterPro" id="IPR016291">
    <property type="entry name" value="Isochorismatase"/>
</dbReference>
<sequence length="207" mass="22938">MSLPKSIVYELPGIECADTVDWAVEPGRAVLLIHDMQEHFVGPFRRDAEPLRTVVPNIVALRAAARAAGMPVVYTAQPGDQDPEERALLTDFWGPGLATANQDIIAELTPAADDVLLTKWRYSAFAKSDLAERMRAWGRDQLVIAGIYAHIGIMTTALDAFMRDVQPYVVRDAVADFSVEDHERALTYVSTRCGRVESTDRVLEALR</sequence>
<dbReference type="PANTHER" id="PTHR43540:SF3">
    <property type="entry name" value="ENTEROBACTIN SYNTHASE COMPONENT B"/>
    <property type="match status" value="1"/>
</dbReference>
<evidence type="ECO:0000313" key="5">
    <source>
        <dbReference type="Proteomes" id="UP000070258"/>
    </source>
</evidence>
<dbReference type="PRINTS" id="PR01398">
    <property type="entry name" value="ISCHRISMTASE"/>
</dbReference>
<dbReference type="InterPro" id="IPR000868">
    <property type="entry name" value="Isochorismatase-like_dom"/>
</dbReference>
<name>A0A138AI68_9ACTN</name>
<dbReference type="Pfam" id="PF00857">
    <property type="entry name" value="Isochorismatase"/>
    <property type="match status" value="1"/>
</dbReference>
<dbReference type="Proteomes" id="UP000070258">
    <property type="component" value="Unassembled WGS sequence"/>
</dbReference>
<protein>
    <submittedName>
        <fullName evidence="4">2,3-dihydro-2,3-dihydroxybenzoate synthetase</fullName>
    </submittedName>
</protein>
<dbReference type="GO" id="GO:0008908">
    <property type="term" value="F:isochorismatase activity"/>
    <property type="evidence" value="ECO:0007669"/>
    <property type="project" value="InterPro"/>
</dbReference>
<dbReference type="InterPro" id="IPR036380">
    <property type="entry name" value="Isochorismatase-like_sf"/>
</dbReference>
<dbReference type="STRING" id="239498.AXK60_06365"/>
<dbReference type="PANTHER" id="PTHR43540">
    <property type="entry name" value="PEROXYUREIDOACRYLATE/UREIDOACRYLATE AMIDOHYDROLASE-RELATED"/>
    <property type="match status" value="1"/>
</dbReference>
<proteinExistence type="predicted"/>
<organism evidence="4 5">
    <name type="scientific">Tsukamurella pseudospumae</name>
    <dbReference type="NCBI Taxonomy" id="239498"/>
    <lineage>
        <taxon>Bacteria</taxon>
        <taxon>Bacillati</taxon>
        <taxon>Actinomycetota</taxon>
        <taxon>Actinomycetes</taxon>
        <taxon>Mycobacteriales</taxon>
        <taxon>Tsukamurellaceae</taxon>
        <taxon>Tsukamurella</taxon>
    </lineage>
</organism>
<gene>
    <name evidence="4" type="ORF">AXK60_06365</name>
    <name evidence="3" type="ORF">AXK61_03040</name>
</gene>
<evidence type="ECO:0000259" key="2">
    <source>
        <dbReference type="Pfam" id="PF00857"/>
    </source>
</evidence>
<reference evidence="4" key="2">
    <citation type="submission" date="2016-02" db="EMBL/GenBank/DDBJ databases">
        <authorList>
            <person name="Teng J.L."/>
            <person name="Yang Y."/>
            <person name="Huang Y."/>
            <person name="Guo F."/>
            <person name="Wei W."/>
            <person name="Chen J.H."/>
            <person name="Wong S.Y."/>
            <person name="Lau S.K."/>
            <person name="Woo P.C."/>
        </authorList>
    </citation>
    <scope>NUCLEOTIDE SEQUENCE</scope>
    <source>
        <strain evidence="4">JCM 15929</strain>
    </source>
</reference>
<dbReference type="Proteomes" id="UP000070409">
    <property type="component" value="Unassembled WGS sequence"/>
</dbReference>
<evidence type="ECO:0000313" key="3">
    <source>
        <dbReference type="EMBL" id="KXO98579.1"/>
    </source>
</evidence>
<dbReference type="SUPFAM" id="SSF52499">
    <property type="entry name" value="Isochorismatase-like hydrolases"/>
    <property type="match status" value="1"/>
</dbReference>
<dbReference type="InterPro" id="IPR050272">
    <property type="entry name" value="Isochorismatase-like_hydrls"/>
</dbReference>
<keyword evidence="6" id="KW-1185">Reference proteome</keyword>
<evidence type="ECO:0000313" key="6">
    <source>
        <dbReference type="Proteomes" id="UP000070409"/>
    </source>
</evidence>
<dbReference type="Gene3D" id="3.40.50.850">
    <property type="entry name" value="Isochorismatase-like"/>
    <property type="match status" value="1"/>
</dbReference>
<evidence type="ECO:0000313" key="4">
    <source>
        <dbReference type="EMBL" id="KXP10107.1"/>
    </source>
</evidence>
<reference evidence="5" key="1">
    <citation type="submission" date="2016-02" db="EMBL/GenBank/DDBJ databases">
        <authorList>
            <person name="Wen L."/>
            <person name="He K."/>
            <person name="Yang H."/>
        </authorList>
    </citation>
    <scope>NUCLEOTIDE SEQUENCE [LARGE SCALE GENOMIC DNA]</scope>
    <source>
        <strain evidence="5">JCM 15929</strain>
    </source>
</reference>